<evidence type="ECO:0000313" key="4">
    <source>
        <dbReference type="EMBL" id="QJH99605.1"/>
    </source>
</evidence>
<sequence>MTKEEFKKRWESNASGDNITYDDIADCAIKWGITSMPREMPIFLIRYRVLKAANTVDAEEYAYEENKEELCG</sequence>
<gene>
    <name evidence="2" type="ORF">MM415A01361_0008</name>
    <name evidence="3" type="ORF">MM415B03025_0014</name>
    <name evidence="1" type="ORF">TM448A01582_0013</name>
    <name evidence="4" type="ORF">TM448B01622_0020</name>
</gene>
<reference evidence="1" key="1">
    <citation type="submission" date="2020-03" db="EMBL/GenBank/DDBJ databases">
        <title>The deep terrestrial virosphere.</title>
        <authorList>
            <person name="Holmfeldt K."/>
            <person name="Nilsson E."/>
            <person name="Simone D."/>
            <person name="Lopez-Fernandez M."/>
            <person name="Wu X."/>
            <person name="de Brujin I."/>
            <person name="Lundin D."/>
            <person name="Andersson A."/>
            <person name="Bertilsson S."/>
            <person name="Dopson M."/>
        </authorList>
    </citation>
    <scope>NUCLEOTIDE SEQUENCE</scope>
    <source>
        <strain evidence="2">MM415A01361</strain>
        <strain evidence="3">MM415B03025</strain>
        <strain evidence="1">TM448A01582</strain>
        <strain evidence="4">TM448B01622</strain>
    </source>
</reference>
<evidence type="ECO:0000313" key="1">
    <source>
        <dbReference type="EMBL" id="QJA50060.1"/>
    </source>
</evidence>
<organism evidence="1">
    <name type="scientific">viral metagenome</name>
    <dbReference type="NCBI Taxonomy" id="1070528"/>
    <lineage>
        <taxon>unclassified sequences</taxon>
        <taxon>metagenomes</taxon>
        <taxon>organismal metagenomes</taxon>
    </lineage>
</organism>
<accession>A0A6H1ZS86</accession>
<name>A0A6H1ZS86_9ZZZZ</name>
<evidence type="ECO:0000313" key="2">
    <source>
        <dbReference type="EMBL" id="QJA77098.1"/>
    </source>
</evidence>
<proteinExistence type="predicted"/>
<protein>
    <submittedName>
        <fullName evidence="1">Uncharacterized protein</fullName>
    </submittedName>
</protein>
<dbReference type="AlphaFoldDB" id="A0A6H1ZS86"/>
<evidence type="ECO:0000313" key="3">
    <source>
        <dbReference type="EMBL" id="QJA87264.1"/>
    </source>
</evidence>
<dbReference type="EMBL" id="MT144798">
    <property type="protein sequence ID" value="QJH99605.1"/>
    <property type="molecule type" value="Genomic_DNA"/>
</dbReference>
<dbReference type="EMBL" id="MT142692">
    <property type="protein sequence ID" value="QJA87264.1"/>
    <property type="molecule type" value="Genomic_DNA"/>
</dbReference>
<dbReference type="EMBL" id="MT144171">
    <property type="protein sequence ID" value="QJA50060.1"/>
    <property type="molecule type" value="Genomic_DNA"/>
</dbReference>
<dbReference type="EMBL" id="MT142263">
    <property type="protein sequence ID" value="QJA77098.1"/>
    <property type="molecule type" value="Genomic_DNA"/>
</dbReference>